<evidence type="ECO:0000256" key="1">
    <source>
        <dbReference type="SAM" id="Phobius"/>
    </source>
</evidence>
<reference evidence="2" key="1">
    <citation type="journal article" date="2012" name="PLoS ONE">
        <title>Gene sets for utilization of primary and secondary nutrition supplies in the distal gut of endangered iberian lynx.</title>
        <authorList>
            <person name="Alcaide M."/>
            <person name="Messina E."/>
            <person name="Richter M."/>
            <person name="Bargiela R."/>
            <person name="Peplies J."/>
            <person name="Huws S.A."/>
            <person name="Newbold C.J."/>
            <person name="Golyshin P.N."/>
            <person name="Simon M.A."/>
            <person name="Lopez G."/>
            <person name="Yakimov M.M."/>
            <person name="Ferrer M."/>
        </authorList>
    </citation>
    <scope>NUCLEOTIDE SEQUENCE</scope>
</reference>
<name>J9GGR0_9ZZZZ</name>
<accession>J9GGR0</accession>
<protein>
    <submittedName>
        <fullName evidence="2">Uncharacterized protein</fullName>
    </submittedName>
</protein>
<proteinExistence type="predicted"/>
<dbReference type="EMBL" id="AMCI01004213">
    <property type="protein sequence ID" value="EJW98544.1"/>
    <property type="molecule type" value="Genomic_DNA"/>
</dbReference>
<sequence length="40" mass="4568">MNFYLQLKMIIPIAATVNKLLRSYGFFPLCLTMATGFIII</sequence>
<organism evidence="2">
    <name type="scientific">gut metagenome</name>
    <dbReference type="NCBI Taxonomy" id="749906"/>
    <lineage>
        <taxon>unclassified sequences</taxon>
        <taxon>metagenomes</taxon>
        <taxon>organismal metagenomes</taxon>
    </lineage>
</organism>
<feature type="transmembrane region" description="Helical" evidence="1">
    <location>
        <begin position="21"/>
        <end position="39"/>
    </location>
</feature>
<dbReference type="AlphaFoldDB" id="J9GGR0"/>
<keyword evidence="1" id="KW-1133">Transmembrane helix</keyword>
<keyword evidence="1" id="KW-0472">Membrane</keyword>
<keyword evidence="1" id="KW-0812">Transmembrane</keyword>
<evidence type="ECO:0000313" key="2">
    <source>
        <dbReference type="EMBL" id="EJW98544.1"/>
    </source>
</evidence>
<comment type="caution">
    <text evidence="2">The sequence shown here is derived from an EMBL/GenBank/DDBJ whole genome shotgun (WGS) entry which is preliminary data.</text>
</comment>
<gene>
    <name evidence="2" type="ORF">EVA_13350</name>
</gene>